<dbReference type="Proteomes" id="UP000230961">
    <property type="component" value="Chromosome"/>
</dbReference>
<dbReference type="EMBL" id="CP007448">
    <property type="protein sequence ID" value="AHM74338.1"/>
    <property type="molecule type" value="Genomic_DNA"/>
</dbReference>
<name>A0A7U4K1N1_YEREN</name>
<evidence type="ECO:0000313" key="1">
    <source>
        <dbReference type="EMBL" id="AHM74338.1"/>
    </source>
</evidence>
<dbReference type="InterPro" id="IPR020049">
    <property type="entry name" value="Major_capsid-like"/>
</dbReference>
<gene>
    <name evidence="1" type="ORF">LC20_03085</name>
</gene>
<protein>
    <submittedName>
        <fullName evidence="1">DUF2184 domain-containing protein</fullName>
    </submittedName>
</protein>
<organism evidence="1 2">
    <name type="scientific">Yersinia enterocolitica LC20</name>
    <dbReference type="NCBI Taxonomy" id="1443113"/>
    <lineage>
        <taxon>Bacteria</taxon>
        <taxon>Pseudomonadati</taxon>
        <taxon>Pseudomonadota</taxon>
        <taxon>Gammaproteobacteria</taxon>
        <taxon>Enterobacterales</taxon>
        <taxon>Yersiniaceae</taxon>
        <taxon>Yersinia</taxon>
    </lineage>
</organism>
<dbReference type="PIRSF" id="PIRSF029202">
    <property type="entry name" value="UCP029202"/>
    <property type="match status" value="1"/>
</dbReference>
<dbReference type="Pfam" id="PF09950">
    <property type="entry name" value="Major_capside"/>
    <property type="match status" value="1"/>
</dbReference>
<proteinExistence type="predicted"/>
<dbReference type="KEGG" id="yel:LC20_03085"/>
<evidence type="ECO:0000313" key="2">
    <source>
        <dbReference type="Proteomes" id="UP000230961"/>
    </source>
</evidence>
<sequence length="311" mass="34387">MKRSVFDVSPVSALSFLVQQAAHIESEIYRLEYPQFKYSTLLPLDNSAPDWVKVVAFRSIDARGELQVFGPNSTDVPTVDIAMNQGFHEIKTAALGYTYSIEEIGFAMLNNVNLDAERGQAVRDVVEQGLNKIYLLGHNDIGEGLYTSSNVGVEAATATLAELVAAIPTKGTQPIIDFFGAAYNQVYLKNTVTVHRPNGFILPSEQHQLLMRTLLSTHNASNVTLLEFLRTNFKDMDFDDDILLAGAGAAKKDRLMVYKKDMRVVKGHDVMPLRFLAPATPDNVNFKVPAILRTGGTEWRIPKAAHYVDGV</sequence>
<accession>A0A7U4K1N1</accession>
<dbReference type="AlphaFoldDB" id="A0A7U4K1N1"/>
<reference evidence="1 2" key="1">
    <citation type="submission" date="2017-11" db="EMBL/GenBank/DDBJ databases">
        <title>The complete genome sequence and comparative genome analysis of Yersinia enterocolitica strain LC20.</title>
        <authorList>
            <person name="Shi G."/>
            <person name="Su M."/>
            <person name="Liang J."/>
            <person name="Gu W."/>
            <person name="Xiao Y."/>
            <person name="Zhang Z."/>
            <person name="Qiu H."/>
            <person name="Duan R."/>
            <person name="Zhang Z."/>
            <person name="Li Y."/>
            <person name="Zhang X."/>
            <person name="Ling Y."/>
            <person name="Song L."/>
            <person name="Chen M."/>
            <person name="Zhao Y."/>
            <person name="Wu J."/>
            <person name="Jing H."/>
            <person name="Xiao J."/>
            <person name="Wang X."/>
        </authorList>
    </citation>
    <scope>NUCLEOTIDE SEQUENCE [LARGE SCALE GENOMIC DNA]</scope>
    <source>
        <strain evidence="1 2">LC20</strain>
    </source>
</reference>